<protein>
    <submittedName>
        <fullName evidence="2">T9SS type A sorting domain-containing protein</fullName>
    </submittedName>
</protein>
<dbReference type="InterPro" id="IPR013783">
    <property type="entry name" value="Ig-like_fold"/>
</dbReference>
<organism evidence="2 3">
    <name type="scientific">Pontibacter saemangeumensis</name>
    <dbReference type="NCBI Taxonomy" id="1084525"/>
    <lineage>
        <taxon>Bacteria</taxon>
        <taxon>Pseudomonadati</taxon>
        <taxon>Bacteroidota</taxon>
        <taxon>Cytophagia</taxon>
        <taxon>Cytophagales</taxon>
        <taxon>Hymenobacteraceae</taxon>
        <taxon>Pontibacter</taxon>
    </lineage>
</organism>
<evidence type="ECO:0000259" key="1">
    <source>
        <dbReference type="Pfam" id="PF18962"/>
    </source>
</evidence>
<reference evidence="3" key="1">
    <citation type="journal article" date="2019" name="Int. J. Syst. Evol. Microbiol.">
        <title>The Global Catalogue of Microorganisms (GCM) 10K type strain sequencing project: providing services to taxonomists for standard genome sequencing and annotation.</title>
        <authorList>
            <consortium name="The Broad Institute Genomics Platform"/>
            <consortium name="The Broad Institute Genome Sequencing Center for Infectious Disease"/>
            <person name="Wu L."/>
            <person name="Ma J."/>
        </authorList>
    </citation>
    <scope>NUCLEOTIDE SEQUENCE [LARGE SCALE GENOMIC DNA]</scope>
    <source>
        <strain evidence="3">JCM 17926</strain>
    </source>
</reference>
<dbReference type="NCBIfam" id="TIGR04183">
    <property type="entry name" value="Por_Secre_tail"/>
    <property type="match status" value="1"/>
</dbReference>
<comment type="caution">
    <text evidence="2">The sequence shown here is derived from an EMBL/GenBank/DDBJ whole genome shotgun (WGS) entry which is preliminary data.</text>
</comment>
<dbReference type="Proteomes" id="UP001500552">
    <property type="component" value="Unassembled WGS sequence"/>
</dbReference>
<dbReference type="InterPro" id="IPR026444">
    <property type="entry name" value="Secre_tail"/>
</dbReference>
<dbReference type="Pfam" id="PF22352">
    <property type="entry name" value="K319L-like_PKD"/>
    <property type="match status" value="1"/>
</dbReference>
<dbReference type="Pfam" id="PF18962">
    <property type="entry name" value="Por_Secre_tail"/>
    <property type="match status" value="1"/>
</dbReference>
<evidence type="ECO:0000313" key="3">
    <source>
        <dbReference type="Proteomes" id="UP001500552"/>
    </source>
</evidence>
<proteinExistence type="predicted"/>
<dbReference type="Gene3D" id="2.60.40.10">
    <property type="entry name" value="Immunoglobulins"/>
    <property type="match status" value="2"/>
</dbReference>
<sequence length="617" mass="64678">MVSGPITNLTIVNTTANLTYRARKINGTVCDATSPTSASVTVRPQPATTDLTFVNNTQNVCANASASFSLNGTNSNYNYQLVNEATNALVGSALQGVTSGSIELSSGPVTTNTTFGLRVTVRSSETTPCSTTLPTLAFANITSPSTTRAVFSENSKTCVGGSTSISVSTEPNNDFEYKVYRRVGASPNTATDPLLGTFRGNGNIQSVSTGTLNTAGTETFYVTVRRLTNNSCGTLTIVNTAQVEVTNNPLGASAGADITACGSSVVLNGNDVSPGIGTWSRISGPTEVTFSSPNNPNATVQGLRTGTYVLRWTAQTTCGNSSATTFDDVSVTINCDASYTLAIPKYKDEYIRGEALATATDPDGAITGASITVGSVPPGVVFNAVTGAFTVDVPSALVEGNYRLSVRLVDNLGGVTLTAITLRIYGMSPAIVPLPVELVYFTATVQNGTVNLQWLTASEKDNKEFVVERSADGKTFEGIGTVQGNGNSSVPINYSFADKTPMAGTAYYRLKQVDLSGEFAYSNVIAVSAEGLASDMQLQAYPNPFQDELNITVTAPNNGSASLKLFDVQGRLVHTGTIELQAGLNEYTLPLRSVRKGMYILRLTGNGINGTIKVLKN</sequence>
<feature type="domain" description="Secretion system C-terminal sorting" evidence="1">
    <location>
        <begin position="541"/>
        <end position="610"/>
    </location>
</feature>
<dbReference type="EMBL" id="BAABHC010000002">
    <property type="protein sequence ID" value="GAA4425582.1"/>
    <property type="molecule type" value="Genomic_DNA"/>
</dbReference>
<gene>
    <name evidence="2" type="ORF">GCM10023188_06700</name>
</gene>
<name>A0ABP8L9V0_9BACT</name>
<evidence type="ECO:0000313" key="2">
    <source>
        <dbReference type="EMBL" id="GAA4425582.1"/>
    </source>
</evidence>
<keyword evidence="3" id="KW-1185">Reference proteome</keyword>
<accession>A0ABP8L9V0</accession>